<feature type="signal peptide" evidence="1">
    <location>
        <begin position="1"/>
        <end position="24"/>
    </location>
</feature>
<gene>
    <name evidence="2" type="ORF">SAMN05421806_1011136</name>
</gene>
<dbReference type="EMBL" id="FNFF01000001">
    <property type="protein sequence ID" value="SDJ58743.1"/>
    <property type="molecule type" value="Genomic_DNA"/>
</dbReference>
<evidence type="ECO:0000256" key="1">
    <source>
        <dbReference type="SAM" id="SignalP"/>
    </source>
</evidence>
<feature type="chain" id="PRO_5011689962" description="Secreted protein" evidence="1">
    <location>
        <begin position="25"/>
        <end position="146"/>
    </location>
</feature>
<dbReference type="Proteomes" id="UP000199155">
    <property type="component" value="Unassembled WGS sequence"/>
</dbReference>
<evidence type="ECO:0008006" key="4">
    <source>
        <dbReference type="Google" id="ProtNLM"/>
    </source>
</evidence>
<keyword evidence="3" id="KW-1185">Reference proteome</keyword>
<organism evidence="2 3">
    <name type="scientific">Streptomyces indicus</name>
    <dbReference type="NCBI Taxonomy" id="417292"/>
    <lineage>
        <taxon>Bacteria</taxon>
        <taxon>Bacillati</taxon>
        <taxon>Actinomycetota</taxon>
        <taxon>Actinomycetes</taxon>
        <taxon>Kitasatosporales</taxon>
        <taxon>Streptomycetaceae</taxon>
        <taxon>Streptomyces</taxon>
    </lineage>
</organism>
<reference evidence="2 3" key="1">
    <citation type="submission" date="2016-10" db="EMBL/GenBank/DDBJ databases">
        <authorList>
            <person name="de Groot N.N."/>
        </authorList>
    </citation>
    <scope>NUCLEOTIDE SEQUENCE [LARGE SCALE GENOMIC DNA]</scope>
    <source>
        <strain evidence="2 3">CGMCC 4.5727</strain>
    </source>
</reference>
<sequence length="146" mass="15820">MSGLTAVVSTALGMTVLTAAPASAAQIRHKCEGSAVIRCANVEMPSPGVFNAHGRVTDNGTGYDVQVIEVRLEYNLNGVWTLLRTEFPADRWEPVQDTARTETYSCGSSARKSVRAKVYVQWRSGGNVSGDWVTTPTEPPTYICPR</sequence>
<dbReference type="OrthoDB" id="5145196at2"/>
<dbReference type="AlphaFoldDB" id="A0A1G8UY67"/>
<proteinExistence type="predicted"/>
<dbReference type="RefSeq" id="WP_093607487.1">
    <property type="nucleotide sequence ID" value="NZ_FNFF01000001.1"/>
</dbReference>
<evidence type="ECO:0000313" key="3">
    <source>
        <dbReference type="Proteomes" id="UP000199155"/>
    </source>
</evidence>
<accession>A0A1G8UY67</accession>
<evidence type="ECO:0000313" key="2">
    <source>
        <dbReference type="EMBL" id="SDJ58743.1"/>
    </source>
</evidence>
<name>A0A1G8UY67_9ACTN</name>
<protein>
    <recommendedName>
        <fullName evidence="4">Secreted protein</fullName>
    </recommendedName>
</protein>
<keyword evidence="1" id="KW-0732">Signal</keyword>